<evidence type="ECO:0000256" key="1">
    <source>
        <dbReference type="ARBA" id="ARBA00009199"/>
    </source>
</evidence>
<dbReference type="Gene3D" id="3.90.1300.10">
    <property type="entry name" value="Amidase signature (AS) domain"/>
    <property type="match status" value="1"/>
</dbReference>
<dbReference type="SUPFAM" id="SSF75304">
    <property type="entry name" value="Amidase signature (AS) enzymes"/>
    <property type="match status" value="1"/>
</dbReference>
<dbReference type="InterPro" id="IPR036928">
    <property type="entry name" value="AS_sf"/>
</dbReference>
<sequence length="361" mass="40289">MSPSKIPRGESCSPCPDLTNASAKTAVDTLLSTVTIAHKRFGDPQPFDYEIASYPLWLIQQKLVFEKTLTVKQVVEARIRLTIKASLETHCLTAFTITEEDYVDVYEGDPEPQPEDLGNHPRIVYTTQQSSPEVQALVHWLVEKLSSGDDELIRPTRSNELGDIDTKAWSDAWMQHATQHGFDDARAMLADDPLITRTMFDESRLSASASDKATWAPNPTQLAEFKQTFLRQASIPPAKDDYENVIFITPTCITGGPVTISTLIELDDAGNNETWCHVFNLLDWPSVTVPIELPDQARRDFRRIALESAEGWSHKLPPGLIKADAVEGDGGEDRLPRLSLQMATMPGNEMALLDYVARIRE</sequence>
<dbReference type="STRING" id="49012.A0A0F7RZM9"/>
<keyword evidence="3" id="KW-1185">Reference proteome</keyword>
<reference evidence="3" key="1">
    <citation type="submission" date="2014-06" db="EMBL/GenBank/DDBJ databases">
        <authorList>
            <person name="Berkman P.J."/>
        </authorList>
    </citation>
    <scope>NUCLEOTIDE SEQUENCE [LARGE SCALE GENOMIC DNA]</scope>
</reference>
<dbReference type="EMBL" id="CCFA01002011">
    <property type="protein sequence ID" value="CDS00112.1"/>
    <property type="molecule type" value="Genomic_DNA"/>
</dbReference>
<dbReference type="PANTHER" id="PTHR46072">
    <property type="entry name" value="AMIDASE-RELATED-RELATED"/>
    <property type="match status" value="1"/>
</dbReference>
<comment type="similarity">
    <text evidence="1">Belongs to the amidase family.</text>
</comment>
<dbReference type="AlphaFoldDB" id="A0A0F7RZM9"/>
<name>A0A0F7RZM9_9BASI</name>
<protein>
    <submittedName>
        <fullName evidence="2">Uncharacterized protein</fullName>
    </submittedName>
</protein>
<evidence type="ECO:0000313" key="2">
    <source>
        <dbReference type="EMBL" id="CDS00112.1"/>
    </source>
</evidence>
<organism evidence="2 3">
    <name type="scientific">Sporisorium scitamineum</name>
    <dbReference type="NCBI Taxonomy" id="49012"/>
    <lineage>
        <taxon>Eukaryota</taxon>
        <taxon>Fungi</taxon>
        <taxon>Dikarya</taxon>
        <taxon>Basidiomycota</taxon>
        <taxon>Ustilaginomycotina</taxon>
        <taxon>Ustilaginomycetes</taxon>
        <taxon>Ustilaginales</taxon>
        <taxon>Ustilaginaceae</taxon>
        <taxon>Sporisorium</taxon>
    </lineage>
</organism>
<dbReference type="Proteomes" id="UP000242770">
    <property type="component" value="Unassembled WGS sequence"/>
</dbReference>
<dbReference type="PANTHER" id="PTHR46072:SF11">
    <property type="entry name" value="AMIDASE-RELATED"/>
    <property type="match status" value="1"/>
</dbReference>
<gene>
    <name evidence="2" type="primary">SSCI35830.1</name>
</gene>
<evidence type="ECO:0000313" key="3">
    <source>
        <dbReference type="Proteomes" id="UP000242770"/>
    </source>
</evidence>
<accession>A0A0F7RZM9</accession>
<proteinExistence type="inferred from homology"/>